<evidence type="ECO:0000313" key="1">
    <source>
        <dbReference type="EMBL" id="KAJ1208615.1"/>
    </source>
</evidence>
<organism evidence="1 2">
    <name type="scientific">Pleurodeles waltl</name>
    <name type="common">Iberian ribbed newt</name>
    <dbReference type="NCBI Taxonomy" id="8319"/>
    <lineage>
        <taxon>Eukaryota</taxon>
        <taxon>Metazoa</taxon>
        <taxon>Chordata</taxon>
        <taxon>Craniata</taxon>
        <taxon>Vertebrata</taxon>
        <taxon>Euteleostomi</taxon>
        <taxon>Amphibia</taxon>
        <taxon>Batrachia</taxon>
        <taxon>Caudata</taxon>
        <taxon>Salamandroidea</taxon>
        <taxon>Salamandridae</taxon>
        <taxon>Pleurodelinae</taxon>
        <taxon>Pleurodeles</taxon>
    </lineage>
</organism>
<accession>A0AAV7W6V3</accession>
<protein>
    <submittedName>
        <fullName evidence="1">Uncharacterized protein</fullName>
    </submittedName>
</protein>
<dbReference type="Proteomes" id="UP001066276">
    <property type="component" value="Chromosome 1_2"/>
</dbReference>
<sequence length="133" mass="13738">MAPHPVPSPVAGMASHPRAVAGGPIADMTPHPHALACGPVAGMARHPRALAGGSVAGLGPFMLWAETRARSPQEAVRIGQSALHRAERQLDGCLIGTGNDTVPSSVCTFELKATRSFDAEEVFLKSVALPRTG</sequence>
<gene>
    <name evidence="1" type="ORF">NDU88_003998</name>
</gene>
<comment type="caution">
    <text evidence="1">The sequence shown here is derived from an EMBL/GenBank/DDBJ whole genome shotgun (WGS) entry which is preliminary data.</text>
</comment>
<dbReference type="AlphaFoldDB" id="A0AAV7W6V3"/>
<dbReference type="EMBL" id="JANPWB010000002">
    <property type="protein sequence ID" value="KAJ1208615.1"/>
    <property type="molecule type" value="Genomic_DNA"/>
</dbReference>
<reference evidence="1" key="1">
    <citation type="journal article" date="2022" name="bioRxiv">
        <title>Sequencing and chromosome-scale assembly of the giantPleurodeles waltlgenome.</title>
        <authorList>
            <person name="Brown T."/>
            <person name="Elewa A."/>
            <person name="Iarovenko S."/>
            <person name="Subramanian E."/>
            <person name="Araus A.J."/>
            <person name="Petzold A."/>
            <person name="Susuki M."/>
            <person name="Suzuki K.-i.T."/>
            <person name="Hayashi T."/>
            <person name="Toyoda A."/>
            <person name="Oliveira C."/>
            <person name="Osipova E."/>
            <person name="Leigh N.D."/>
            <person name="Simon A."/>
            <person name="Yun M.H."/>
        </authorList>
    </citation>
    <scope>NUCLEOTIDE SEQUENCE</scope>
    <source>
        <strain evidence="1">20211129_DDA</strain>
        <tissue evidence="1">Liver</tissue>
    </source>
</reference>
<evidence type="ECO:0000313" key="2">
    <source>
        <dbReference type="Proteomes" id="UP001066276"/>
    </source>
</evidence>
<name>A0AAV7W6V3_PLEWA</name>
<proteinExistence type="predicted"/>
<keyword evidence="2" id="KW-1185">Reference proteome</keyword>